<dbReference type="EMBL" id="OV725082">
    <property type="protein sequence ID" value="CAH1404929.1"/>
    <property type="molecule type" value="Genomic_DNA"/>
</dbReference>
<proteinExistence type="predicted"/>
<dbReference type="Proteomes" id="UP001152798">
    <property type="component" value="Chromosome 6"/>
</dbReference>
<sequence length="232" mass="26873">MIQWPYEDPWKTRRLECVYWRGVPWIPHYHSLIRSVLFTRFLALFGAFHEWNGYYLRQRKKKLMKVVGSLLNSNDQERTCLSPCPCGTPAFVSLNEFVPQCTSHRSQLSCDSKPTVRHNDPPSGTVNLVKIEETGYDQEHLRYNGNQIRIHPEHQIFSIRHLQNKYRETKYLSPLFPSCIPLLLTLLFSDSRSPEPCGPLNFPFPFGYPPTPGIVDTSPPAVFHSSKEAERA</sequence>
<protein>
    <submittedName>
        <fullName evidence="1">Uncharacterized protein</fullName>
    </submittedName>
</protein>
<name>A0A9P0HNF7_NEZVI</name>
<evidence type="ECO:0000313" key="1">
    <source>
        <dbReference type="EMBL" id="CAH1404929.1"/>
    </source>
</evidence>
<accession>A0A9P0HNF7</accession>
<evidence type="ECO:0000313" key="2">
    <source>
        <dbReference type="Proteomes" id="UP001152798"/>
    </source>
</evidence>
<reference evidence="1" key="1">
    <citation type="submission" date="2022-01" db="EMBL/GenBank/DDBJ databases">
        <authorList>
            <person name="King R."/>
        </authorList>
    </citation>
    <scope>NUCLEOTIDE SEQUENCE</scope>
</reference>
<organism evidence="1 2">
    <name type="scientific">Nezara viridula</name>
    <name type="common">Southern green stink bug</name>
    <name type="synonym">Cimex viridulus</name>
    <dbReference type="NCBI Taxonomy" id="85310"/>
    <lineage>
        <taxon>Eukaryota</taxon>
        <taxon>Metazoa</taxon>
        <taxon>Ecdysozoa</taxon>
        <taxon>Arthropoda</taxon>
        <taxon>Hexapoda</taxon>
        <taxon>Insecta</taxon>
        <taxon>Pterygota</taxon>
        <taxon>Neoptera</taxon>
        <taxon>Paraneoptera</taxon>
        <taxon>Hemiptera</taxon>
        <taxon>Heteroptera</taxon>
        <taxon>Panheteroptera</taxon>
        <taxon>Pentatomomorpha</taxon>
        <taxon>Pentatomoidea</taxon>
        <taxon>Pentatomidae</taxon>
        <taxon>Pentatominae</taxon>
        <taxon>Nezara</taxon>
    </lineage>
</organism>
<dbReference type="AlphaFoldDB" id="A0A9P0HNF7"/>
<gene>
    <name evidence="1" type="ORF">NEZAVI_LOCUS13244</name>
</gene>
<keyword evidence="2" id="KW-1185">Reference proteome</keyword>